<feature type="binding site" evidence="7">
    <location>
        <begin position="71"/>
        <end position="72"/>
    </location>
    <ligand>
        <name>substrate</name>
    </ligand>
</feature>
<feature type="active site" description="Proton donor/acceptor" evidence="7">
    <location>
        <position position="181"/>
    </location>
</feature>
<keyword evidence="6 7" id="KW-0961">Cell wall biogenesis/degradation</keyword>
<dbReference type="Pfam" id="PF01177">
    <property type="entry name" value="Asp_Glu_race"/>
    <property type="match status" value="1"/>
</dbReference>
<proteinExistence type="inferred from homology"/>
<evidence type="ECO:0000256" key="1">
    <source>
        <dbReference type="ARBA" id="ARBA00001602"/>
    </source>
</evidence>
<evidence type="ECO:0000256" key="4">
    <source>
        <dbReference type="ARBA" id="ARBA00022984"/>
    </source>
</evidence>
<evidence type="ECO:0000256" key="7">
    <source>
        <dbReference type="HAMAP-Rule" id="MF_00258"/>
    </source>
</evidence>
<comment type="function">
    <text evidence="7">Provides the (R)-glutamate required for cell wall biosynthesis.</text>
</comment>
<dbReference type="EMBL" id="JAUYZK010000004">
    <property type="protein sequence ID" value="MDP2538908.1"/>
    <property type="molecule type" value="Genomic_DNA"/>
</dbReference>
<evidence type="ECO:0000313" key="11">
    <source>
        <dbReference type="Proteomes" id="UP001240777"/>
    </source>
</evidence>
<keyword evidence="11" id="KW-1185">Reference proteome</keyword>
<feature type="active site" description="Proton donor/acceptor" evidence="7">
    <location>
        <position position="70"/>
    </location>
</feature>
<evidence type="ECO:0000256" key="3">
    <source>
        <dbReference type="ARBA" id="ARBA00022960"/>
    </source>
</evidence>
<dbReference type="GO" id="GO:0008360">
    <property type="term" value="P:regulation of cell shape"/>
    <property type="evidence" value="ECO:0007669"/>
    <property type="project" value="UniProtKB-KW"/>
</dbReference>
<sequence>MKAGIFDSGVGGLSVLKSILEAKMFDEIIYYGDTARVPYGVKDRETIVNFSLEALDFFSSHQIDILIVACNTVSAYALEAMQNVSSVPVVGVIDPGIWALQNKITQKDASILVIATKATIASGEYQDKLKTSGYSCVQGLATGLFVPIVEEGIENGEVLSATMKYYFSNILIPPKAIILGCTHFPLIASSIDEYFGHQSILIHSGEAITDYLYKHHQIPKNTISGRTTLKLYASSSPSSLQLIAKKWLNKTENLY</sequence>
<dbReference type="Proteomes" id="UP001240777">
    <property type="component" value="Unassembled WGS sequence"/>
</dbReference>
<dbReference type="InterPro" id="IPR001920">
    <property type="entry name" value="Asp/Glu_race"/>
</dbReference>
<evidence type="ECO:0000256" key="2">
    <source>
        <dbReference type="ARBA" id="ARBA00013090"/>
    </source>
</evidence>
<reference evidence="8 10" key="3">
    <citation type="journal article" date="2024" name="Syst. Appl. Microbiol.">
        <title>Helicobacter cappadocius sp. nov., from lizards: The first psychrotrophic Helicobacter species.</title>
        <authorList>
            <person name="Aydin F."/>
            <person name="Tarhane S."/>
            <person name="Karakaya E."/>
            <person name="Abay S."/>
            <person name="Kayman T."/>
            <person name="Guran O."/>
            <person name="Bozkurt E."/>
            <person name="Uzum N."/>
            <person name="Avci A."/>
            <person name="Olgun K."/>
            <person name="Jablonski D."/>
            <person name="Guran C."/>
            <person name="Burcin Saticioglu I."/>
        </authorList>
    </citation>
    <scope>NUCLEOTIDE SEQUENCE [LARGE SCALE GENOMIC DNA]</scope>
    <source>
        <strain evidence="8">Faydin-H75</strain>
        <strain evidence="10">faydin-H76</strain>
    </source>
</reference>
<dbReference type="EMBL" id="JAUPEV010000003">
    <property type="protein sequence ID" value="MDO7252865.1"/>
    <property type="molecule type" value="Genomic_DNA"/>
</dbReference>
<evidence type="ECO:0000313" key="9">
    <source>
        <dbReference type="EMBL" id="MDP2538908.1"/>
    </source>
</evidence>
<evidence type="ECO:0000313" key="8">
    <source>
        <dbReference type="EMBL" id="MDO7252865.1"/>
    </source>
</evidence>
<dbReference type="InterPro" id="IPR033134">
    <property type="entry name" value="Asp/Glu_racemase_AS_2"/>
</dbReference>
<dbReference type="PANTHER" id="PTHR21198:SF2">
    <property type="entry name" value="GLUTAMATE RACEMASE"/>
    <property type="match status" value="1"/>
</dbReference>
<evidence type="ECO:0000313" key="10">
    <source>
        <dbReference type="Proteomes" id="UP001177258"/>
    </source>
</evidence>
<accession>A0AA90PYK0</accession>
<feature type="binding site" evidence="7">
    <location>
        <begin position="7"/>
        <end position="8"/>
    </location>
    <ligand>
        <name>substrate</name>
    </ligand>
</feature>
<keyword evidence="3 7" id="KW-0133">Cell shape</keyword>
<reference evidence="8" key="2">
    <citation type="submission" date="2023-07" db="EMBL/GenBank/DDBJ databases">
        <authorList>
            <person name="Aydin F."/>
            <person name="Tarhane S."/>
            <person name="Saticioglu I.B."/>
            <person name="Karakaya E."/>
            <person name="Abay S."/>
            <person name="Guran O."/>
            <person name="Bozkurt E."/>
            <person name="Uzum N."/>
            <person name="Olgun K."/>
            <person name="Jablonski D."/>
        </authorList>
    </citation>
    <scope>NUCLEOTIDE SEQUENCE</scope>
    <source>
        <strain evidence="8">Faydin-H75</strain>
    </source>
</reference>
<dbReference type="AlphaFoldDB" id="A0AA90PYK0"/>
<dbReference type="PANTHER" id="PTHR21198">
    <property type="entry name" value="GLUTAMATE RACEMASE"/>
    <property type="match status" value="1"/>
</dbReference>
<dbReference type="InterPro" id="IPR015942">
    <property type="entry name" value="Asp/Glu/hydantoin_racemase"/>
</dbReference>
<organism evidence="9 10">
    <name type="scientific">Helicobacter cappadocius</name>
    <dbReference type="NCBI Taxonomy" id="3063998"/>
    <lineage>
        <taxon>Bacteria</taxon>
        <taxon>Pseudomonadati</taxon>
        <taxon>Campylobacterota</taxon>
        <taxon>Epsilonproteobacteria</taxon>
        <taxon>Campylobacterales</taxon>
        <taxon>Helicobacteraceae</taxon>
        <taxon>Helicobacter</taxon>
    </lineage>
</organism>
<evidence type="ECO:0000256" key="5">
    <source>
        <dbReference type="ARBA" id="ARBA00023235"/>
    </source>
</evidence>
<protein>
    <recommendedName>
        <fullName evidence="2 7">Glutamate racemase</fullName>
        <ecNumber evidence="2 7">5.1.1.3</ecNumber>
    </recommendedName>
</protein>
<comment type="pathway">
    <text evidence="7">Cell wall biogenesis; peptidoglycan biosynthesis.</text>
</comment>
<gene>
    <name evidence="7 9" type="primary">murI</name>
    <name evidence="8" type="ORF">Q5I04_02920</name>
    <name evidence="9" type="ORF">Q5I06_03850</name>
</gene>
<comment type="similarity">
    <text evidence="7">Belongs to the aspartate/glutamate racemases family.</text>
</comment>
<dbReference type="Gene3D" id="3.40.50.1860">
    <property type="match status" value="2"/>
</dbReference>
<dbReference type="InterPro" id="IPR004391">
    <property type="entry name" value="Glu_race"/>
</dbReference>
<dbReference type="EC" id="5.1.1.3" evidence="2 7"/>
<dbReference type="HAMAP" id="MF_00258">
    <property type="entry name" value="Glu_racemase"/>
    <property type="match status" value="1"/>
</dbReference>
<feature type="binding site" evidence="7">
    <location>
        <begin position="182"/>
        <end position="183"/>
    </location>
    <ligand>
        <name>substrate</name>
    </ligand>
</feature>
<dbReference type="GO" id="GO:0071555">
    <property type="term" value="P:cell wall organization"/>
    <property type="evidence" value="ECO:0007669"/>
    <property type="project" value="UniProtKB-KW"/>
</dbReference>
<name>A0AA90PYK0_9HELI</name>
<dbReference type="Proteomes" id="UP001177258">
    <property type="component" value="Unassembled WGS sequence"/>
</dbReference>
<feature type="binding site" evidence="7">
    <location>
        <begin position="39"/>
        <end position="40"/>
    </location>
    <ligand>
        <name>substrate</name>
    </ligand>
</feature>
<dbReference type="SUPFAM" id="SSF53681">
    <property type="entry name" value="Aspartate/glutamate racemase"/>
    <property type="match status" value="2"/>
</dbReference>
<dbReference type="RefSeq" id="WP_305516762.1">
    <property type="nucleotide sequence ID" value="NZ_JAUPEV010000003.1"/>
</dbReference>
<keyword evidence="5 7" id="KW-0413">Isomerase</keyword>
<dbReference type="GO" id="GO:0008881">
    <property type="term" value="F:glutamate racemase activity"/>
    <property type="evidence" value="ECO:0007669"/>
    <property type="project" value="UniProtKB-UniRule"/>
</dbReference>
<keyword evidence="4 7" id="KW-0573">Peptidoglycan synthesis</keyword>
<dbReference type="NCBIfam" id="TIGR00067">
    <property type="entry name" value="glut_race"/>
    <property type="match status" value="1"/>
</dbReference>
<comment type="catalytic activity">
    <reaction evidence="1 7">
        <text>L-glutamate = D-glutamate</text>
        <dbReference type="Rhea" id="RHEA:12813"/>
        <dbReference type="ChEBI" id="CHEBI:29985"/>
        <dbReference type="ChEBI" id="CHEBI:29986"/>
        <dbReference type="EC" id="5.1.1.3"/>
    </reaction>
</comment>
<dbReference type="GO" id="GO:0009252">
    <property type="term" value="P:peptidoglycan biosynthetic process"/>
    <property type="evidence" value="ECO:0007669"/>
    <property type="project" value="UniProtKB-UniRule"/>
</dbReference>
<comment type="caution">
    <text evidence="9">The sequence shown here is derived from an EMBL/GenBank/DDBJ whole genome shotgun (WGS) entry which is preliminary data.</text>
</comment>
<reference evidence="9 11" key="1">
    <citation type="submission" date="2023-07" db="EMBL/GenBank/DDBJ databases">
        <title>Unpublished Manusciprt.</title>
        <authorList>
            <person name="Aydin F."/>
            <person name="Tarhane S."/>
            <person name="Saticioglu I.B."/>
            <person name="Karakaya E."/>
            <person name="Abay S."/>
            <person name="Guran O."/>
            <person name="Bozkurt E."/>
            <person name="Uzum N."/>
            <person name="Olgun K."/>
            <person name="Jablonski D."/>
        </authorList>
    </citation>
    <scope>NUCLEOTIDE SEQUENCE</scope>
    <source>
        <strain evidence="11">faydin-H75</strain>
        <strain evidence="9">Faydin-H76</strain>
    </source>
</reference>
<dbReference type="PROSITE" id="PS00924">
    <property type="entry name" value="ASP_GLU_RACEMASE_2"/>
    <property type="match status" value="1"/>
</dbReference>
<evidence type="ECO:0000256" key="6">
    <source>
        <dbReference type="ARBA" id="ARBA00023316"/>
    </source>
</evidence>